<evidence type="ECO:0000256" key="1">
    <source>
        <dbReference type="SAM" id="MobiDB-lite"/>
    </source>
</evidence>
<proteinExistence type="predicted"/>
<sequence length="494" mass="57764">MPERMSRTKKNRSSFKVGNILSTKEDQMKNESTDKALGKGFTITFTGFFDESPPKVKVKVETLFSEVSHKKRKCITKTSQILVGRSVLVVNSDDPPSADNTSEVYVSFDNLSIPEQGWYRSYRLQFNVKTFKDAIKPCPKRFKFQNNVYEADLLIIDKQKQRVLLDGKYELFLVEKQSPVAGSNSKKTKNALVELRKSARLKFQLAWTTKNDTNQRQTGNKFMKSPGIIEKEKIFYELVYNYNLRQQLKASAGFNCIFCSLNCMTLYSLFQHQQLFHEKFSFNCVPSSQVDYRIEVRISDSYIKSAQDTFKSSLHPFFKFSPLRKRAGTELLVFRRSQKRSSIEHRGRGLPLERKNGMVTDELTDVNEGAKEMMKMRNAHLMNERCADNENLLELRNAIVKEDEFRKMKQQHEEQENMRSYDDESNKAAVVFKKSKDINVNSHEISEENGRKSVKISQRRQTMKPKIPEENRRRSLRIYRRMHRRQFPHPLSSV</sequence>
<feature type="region of interest" description="Disordered" evidence="1">
    <location>
        <begin position="441"/>
        <end position="467"/>
    </location>
</feature>
<keyword evidence="4" id="KW-1185">Reference proteome</keyword>
<dbReference type="Proteomes" id="UP001151699">
    <property type="component" value="Chromosome B"/>
</dbReference>
<dbReference type="InterPro" id="IPR057540">
    <property type="entry name" value="Znf_SUZ12"/>
</dbReference>
<accession>A0A9Q0N0N9</accession>
<name>A0A9Q0N0N9_9DIPT</name>
<evidence type="ECO:0000313" key="4">
    <source>
        <dbReference type="Proteomes" id="UP001151699"/>
    </source>
</evidence>
<feature type="region of interest" description="Disordered" evidence="1">
    <location>
        <begin position="1"/>
        <end position="33"/>
    </location>
</feature>
<organism evidence="3 4">
    <name type="scientific">Pseudolycoriella hygida</name>
    <dbReference type="NCBI Taxonomy" id="35572"/>
    <lineage>
        <taxon>Eukaryota</taxon>
        <taxon>Metazoa</taxon>
        <taxon>Ecdysozoa</taxon>
        <taxon>Arthropoda</taxon>
        <taxon>Hexapoda</taxon>
        <taxon>Insecta</taxon>
        <taxon>Pterygota</taxon>
        <taxon>Neoptera</taxon>
        <taxon>Endopterygota</taxon>
        <taxon>Diptera</taxon>
        <taxon>Nematocera</taxon>
        <taxon>Sciaroidea</taxon>
        <taxon>Sciaridae</taxon>
        <taxon>Pseudolycoriella</taxon>
    </lineage>
</organism>
<feature type="compositionally biased region" description="Basic residues" evidence="1">
    <location>
        <begin position="452"/>
        <end position="463"/>
    </location>
</feature>
<comment type="caution">
    <text evidence="3">The sequence shown here is derived from an EMBL/GenBank/DDBJ whole genome shotgun (WGS) entry which is preliminary data.</text>
</comment>
<feature type="compositionally biased region" description="Basic and acidic residues" evidence="1">
    <location>
        <begin position="23"/>
        <end position="33"/>
    </location>
</feature>
<evidence type="ECO:0000259" key="2">
    <source>
        <dbReference type="Pfam" id="PF23320"/>
    </source>
</evidence>
<dbReference type="AlphaFoldDB" id="A0A9Q0N0N9"/>
<reference evidence="3" key="1">
    <citation type="submission" date="2022-07" db="EMBL/GenBank/DDBJ databases">
        <authorList>
            <person name="Trinca V."/>
            <person name="Uliana J.V.C."/>
            <person name="Torres T.T."/>
            <person name="Ward R.J."/>
            <person name="Monesi N."/>
        </authorList>
    </citation>
    <scope>NUCLEOTIDE SEQUENCE</scope>
    <source>
        <strain evidence="3">HSMRA1968</strain>
        <tissue evidence="3">Whole embryos</tissue>
    </source>
</reference>
<evidence type="ECO:0000313" key="3">
    <source>
        <dbReference type="EMBL" id="KAJ6640731.1"/>
    </source>
</evidence>
<dbReference type="OrthoDB" id="166746at2759"/>
<protein>
    <submittedName>
        <fullName evidence="3">Polycomb protein suz12-B</fullName>
    </submittedName>
</protein>
<dbReference type="Pfam" id="PF23320">
    <property type="entry name" value="Zn_SUZ12"/>
    <property type="match status" value="1"/>
</dbReference>
<dbReference type="EMBL" id="WJQU01000002">
    <property type="protein sequence ID" value="KAJ6640731.1"/>
    <property type="molecule type" value="Genomic_DNA"/>
</dbReference>
<feature type="domain" description="Polycomb protein SUZ12-like zinc finger" evidence="2">
    <location>
        <begin position="232"/>
        <end position="299"/>
    </location>
</feature>
<gene>
    <name evidence="3" type="primary">suz12b</name>
    <name evidence="3" type="ORF">Bhyg_05663</name>
</gene>